<dbReference type="AlphaFoldDB" id="A0A0K8UZ55"/>
<evidence type="ECO:0000313" key="1">
    <source>
        <dbReference type="EMBL" id="JAI31944.1"/>
    </source>
</evidence>
<gene>
    <name evidence="1" type="ORF">c0_g1_i2</name>
</gene>
<name>A0A0K8UZ55_BACLA</name>
<organism evidence="1">
    <name type="scientific">Bactrocera latifrons</name>
    <name type="common">Malaysian fruit fly</name>
    <name type="synonym">Chaetodacus latifrons</name>
    <dbReference type="NCBI Taxonomy" id="174628"/>
    <lineage>
        <taxon>Eukaryota</taxon>
        <taxon>Metazoa</taxon>
        <taxon>Ecdysozoa</taxon>
        <taxon>Arthropoda</taxon>
        <taxon>Hexapoda</taxon>
        <taxon>Insecta</taxon>
        <taxon>Pterygota</taxon>
        <taxon>Neoptera</taxon>
        <taxon>Endopterygota</taxon>
        <taxon>Diptera</taxon>
        <taxon>Brachycera</taxon>
        <taxon>Muscomorpha</taxon>
        <taxon>Tephritoidea</taxon>
        <taxon>Tephritidae</taxon>
        <taxon>Bactrocera</taxon>
        <taxon>Bactrocera</taxon>
    </lineage>
</organism>
<dbReference type="EMBL" id="GDHF01020370">
    <property type="protein sequence ID" value="JAI31944.1"/>
    <property type="molecule type" value="Transcribed_RNA"/>
</dbReference>
<proteinExistence type="predicted"/>
<sequence length="100" mass="11506">MQCDSEFVCFGTMSDEDIVADVLAVNENSIEDEEVFAQSNTCIKHPSTKNALLSLESLRDYFFHNNIDPLEAFEDIENLILESSEKQKYQKKITDFLSKF</sequence>
<accession>A0A0K8UZ55</accession>
<protein>
    <submittedName>
        <fullName evidence="1">Uncharacterized protein</fullName>
    </submittedName>
</protein>
<reference evidence="1" key="1">
    <citation type="submission" date="2015-06" db="EMBL/GenBank/DDBJ databases">
        <authorList>
            <person name="Hoefler B.C."/>
            <person name="Straight P.D."/>
        </authorList>
    </citation>
    <scope>NUCLEOTIDE SEQUENCE</scope>
</reference>
<dbReference type="OrthoDB" id="9909311at2759"/>